<dbReference type="Proteomes" id="UP000298663">
    <property type="component" value="Chromosome X"/>
</dbReference>
<dbReference type="OrthoDB" id="4405280at2759"/>
<dbReference type="PROSITE" id="PS50026">
    <property type="entry name" value="EGF_3"/>
    <property type="match status" value="1"/>
</dbReference>
<dbReference type="EMBL" id="CM016762">
    <property type="protein sequence ID" value="TMS32257.1"/>
    <property type="molecule type" value="Genomic_DNA"/>
</dbReference>
<evidence type="ECO:0000256" key="1">
    <source>
        <dbReference type="PROSITE-ProRule" id="PRU00076"/>
    </source>
</evidence>
<reference evidence="4 5" key="2">
    <citation type="journal article" date="2019" name="G3 (Bethesda)">
        <title>Hybrid Assembly of the Genome of the Entomopathogenic Nematode Steinernema carpocapsae Identifies the X-Chromosome.</title>
        <authorList>
            <person name="Serra L."/>
            <person name="Macchietto M."/>
            <person name="Macias-Munoz A."/>
            <person name="McGill C.J."/>
            <person name="Rodriguez I.M."/>
            <person name="Rodriguez B."/>
            <person name="Murad R."/>
            <person name="Mortazavi A."/>
        </authorList>
    </citation>
    <scope>NUCLEOTIDE SEQUENCE [LARGE SCALE GENOMIC DNA]</scope>
    <source>
        <strain evidence="4 5">ALL</strain>
    </source>
</reference>
<dbReference type="PROSITE" id="PS01186">
    <property type="entry name" value="EGF_2"/>
    <property type="match status" value="1"/>
</dbReference>
<dbReference type="AlphaFoldDB" id="A0A4U8UJC1"/>
<dbReference type="SUPFAM" id="SSF57196">
    <property type="entry name" value="EGF/Laminin"/>
    <property type="match status" value="1"/>
</dbReference>
<protein>
    <recommendedName>
        <fullName evidence="3">EGF-like domain-containing protein</fullName>
    </recommendedName>
</protein>
<keyword evidence="5" id="KW-1185">Reference proteome</keyword>
<dbReference type="EMBL" id="AZBU02000001">
    <property type="protein sequence ID" value="TMS32257.1"/>
    <property type="molecule type" value="Genomic_DNA"/>
</dbReference>
<proteinExistence type="predicted"/>
<reference evidence="4 5" key="1">
    <citation type="journal article" date="2015" name="Genome Biol.">
        <title>Comparative genomics of Steinernema reveals deeply conserved gene regulatory networks.</title>
        <authorList>
            <person name="Dillman A.R."/>
            <person name="Macchietto M."/>
            <person name="Porter C.F."/>
            <person name="Rogers A."/>
            <person name="Williams B."/>
            <person name="Antoshechkin I."/>
            <person name="Lee M.M."/>
            <person name="Goodwin Z."/>
            <person name="Lu X."/>
            <person name="Lewis E.E."/>
            <person name="Goodrich-Blair H."/>
            <person name="Stock S.P."/>
            <person name="Adams B.J."/>
            <person name="Sternberg P.W."/>
            <person name="Mortazavi A."/>
        </authorList>
    </citation>
    <scope>NUCLEOTIDE SEQUENCE [LARGE SCALE GENOMIC DNA]</scope>
    <source>
        <strain evidence="4 5">ALL</strain>
    </source>
</reference>
<sequence length="87" mass="9533">MTKLLLLLAFVVALSTSAVLPQRNLDANENLAENVVTTQAVWKECDNSICGINAACFIIDRKHECFCLSGYTGNPWKKCVQSGTGRK</sequence>
<feature type="signal peptide" evidence="2">
    <location>
        <begin position="1"/>
        <end position="21"/>
    </location>
</feature>
<accession>A0A4U8UJC1</accession>
<organism evidence="4 5">
    <name type="scientific">Steinernema carpocapsae</name>
    <name type="common">Entomopathogenic nematode</name>
    <dbReference type="NCBI Taxonomy" id="34508"/>
    <lineage>
        <taxon>Eukaryota</taxon>
        <taxon>Metazoa</taxon>
        <taxon>Ecdysozoa</taxon>
        <taxon>Nematoda</taxon>
        <taxon>Chromadorea</taxon>
        <taxon>Rhabditida</taxon>
        <taxon>Tylenchina</taxon>
        <taxon>Panagrolaimomorpha</taxon>
        <taxon>Strongyloidoidea</taxon>
        <taxon>Steinernematidae</taxon>
        <taxon>Steinernema</taxon>
    </lineage>
</organism>
<evidence type="ECO:0000313" key="5">
    <source>
        <dbReference type="Proteomes" id="UP000298663"/>
    </source>
</evidence>
<evidence type="ECO:0000256" key="2">
    <source>
        <dbReference type="SAM" id="SignalP"/>
    </source>
</evidence>
<comment type="caution">
    <text evidence="4">The sequence shown here is derived from an EMBL/GenBank/DDBJ whole genome shotgun (WGS) entry which is preliminary data.</text>
</comment>
<feature type="domain" description="EGF-like" evidence="3">
    <location>
        <begin position="41"/>
        <end position="80"/>
    </location>
</feature>
<gene>
    <name evidence="4" type="ORF">L596_000124</name>
</gene>
<comment type="caution">
    <text evidence="1">Lacks conserved residue(s) required for the propagation of feature annotation.</text>
</comment>
<keyword evidence="2" id="KW-0732">Signal</keyword>
<evidence type="ECO:0000313" key="4">
    <source>
        <dbReference type="EMBL" id="TMS32257.1"/>
    </source>
</evidence>
<dbReference type="InterPro" id="IPR000742">
    <property type="entry name" value="EGF"/>
</dbReference>
<keyword evidence="1" id="KW-0245">EGF-like domain</keyword>
<feature type="chain" id="PRO_5020735088" description="EGF-like domain-containing protein" evidence="2">
    <location>
        <begin position="22"/>
        <end position="87"/>
    </location>
</feature>
<evidence type="ECO:0000259" key="3">
    <source>
        <dbReference type="PROSITE" id="PS50026"/>
    </source>
</evidence>
<name>A0A4U8UJC1_STECR</name>